<feature type="binding site" evidence="9">
    <location>
        <position position="309"/>
    </location>
    <ligand>
        <name>S-adenosyl-L-methionine</name>
        <dbReference type="ChEBI" id="CHEBI:59789"/>
    </ligand>
</feature>
<keyword evidence="7 9" id="KW-0408">Iron</keyword>
<feature type="binding site" evidence="9">
    <location>
        <position position="85"/>
    </location>
    <ligand>
        <name>[4Fe-4S] cluster</name>
        <dbReference type="ChEBI" id="CHEBI:49883"/>
    </ligand>
</feature>
<evidence type="ECO:0000256" key="10">
    <source>
        <dbReference type="PROSITE-ProRule" id="PRU01024"/>
    </source>
</evidence>
<dbReference type="Gene3D" id="2.40.50.140">
    <property type="entry name" value="Nucleic acid-binding proteins"/>
    <property type="match status" value="1"/>
</dbReference>
<feature type="binding site" evidence="9 10">
    <location>
        <position position="373"/>
    </location>
    <ligand>
        <name>S-adenosyl-L-methionine</name>
        <dbReference type="ChEBI" id="CHEBI:59789"/>
    </ligand>
</feature>
<feature type="active site" evidence="11">
    <location>
        <position position="399"/>
    </location>
</feature>
<comment type="catalytic activity">
    <reaction evidence="9">
        <text>uridine(1939) in 23S rRNA + S-adenosyl-L-methionine = 5-methyluridine(1939) in 23S rRNA + S-adenosyl-L-homocysteine + H(+)</text>
        <dbReference type="Rhea" id="RHEA:42908"/>
        <dbReference type="Rhea" id="RHEA-COMP:10278"/>
        <dbReference type="Rhea" id="RHEA-COMP:10279"/>
        <dbReference type="ChEBI" id="CHEBI:15378"/>
        <dbReference type="ChEBI" id="CHEBI:57856"/>
        <dbReference type="ChEBI" id="CHEBI:59789"/>
        <dbReference type="ChEBI" id="CHEBI:65315"/>
        <dbReference type="ChEBI" id="CHEBI:74447"/>
        <dbReference type="EC" id="2.1.1.190"/>
    </reaction>
</comment>
<evidence type="ECO:0000259" key="12">
    <source>
        <dbReference type="PROSITE" id="PS50926"/>
    </source>
</evidence>
<dbReference type="Pfam" id="PF01938">
    <property type="entry name" value="TRAM"/>
    <property type="match status" value="1"/>
</dbReference>
<dbReference type="Proteomes" id="UP000295765">
    <property type="component" value="Unassembled WGS sequence"/>
</dbReference>
<feature type="active site" description="Nucleophile" evidence="9 10">
    <location>
        <position position="399"/>
    </location>
</feature>
<dbReference type="SUPFAM" id="SSF50249">
    <property type="entry name" value="Nucleic acid-binding proteins"/>
    <property type="match status" value="1"/>
</dbReference>
<reference evidence="13 14" key="1">
    <citation type="submission" date="2019-03" db="EMBL/GenBank/DDBJ databases">
        <title>Genomic Encyclopedia of Type Strains, Phase IV (KMG-IV): sequencing the most valuable type-strain genomes for metagenomic binning, comparative biology and taxonomic classification.</title>
        <authorList>
            <person name="Goeker M."/>
        </authorList>
    </citation>
    <scope>NUCLEOTIDE SEQUENCE [LARGE SCALE GENOMIC DNA]</scope>
    <source>
        <strain evidence="13 14">DSM 25287</strain>
    </source>
</reference>
<comment type="function">
    <text evidence="9">Catalyzes the formation of 5-methyl-uridine at position 1939 (m5U1939) in 23S rRNA.</text>
</comment>
<dbReference type="Pfam" id="PF05958">
    <property type="entry name" value="tRNA_U5-meth_tr"/>
    <property type="match status" value="1"/>
</dbReference>
<dbReference type="HAMAP" id="MF_01010">
    <property type="entry name" value="23SrRNA_methyltr_RlmD"/>
    <property type="match status" value="1"/>
</dbReference>
<dbReference type="GO" id="GO:0005506">
    <property type="term" value="F:iron ion binding"/>
    <property type="evidence" value="ECO:0007669"/>
    <property type="project" value="UniProtKB-UniRule"/>
</dbReference>
<dbReference type="InterPro" id="IPR030390">
    <property type="entry name" value="MeTrfase_TrmA_AS"/>
</dbReference>
<sequence>MARPHKKPRVPEGVFSARIDDLAHDGRGVARCDGKAVFIEGALPGEQVEFRYTARRSSLDEGVVTAVLDASPDRVEPRCAHFGLCGGCSLQHLAAERQIAFKQAQLLDNLARIGKVAPAEVLAPLTGPHWGYRQKARLGVKDVAKKGRVLVGFREKHSPYLAELTRCEVLHPRVGGLLLALSELVGSLSIRARVPQIEVAVGDDAVALCFRVMDPPSDADRERLVAFAQAHAVQVLLQPGGPESTVALWPDTEALSYRLPDFGLELAFRPFHFTQVNGAINRSMVARAIELLDVGPAHAVLDLFCGLGNFTLALARRAGRVVGVEGEASLVDWARGNAVRNGIGNAEFHVADLTADILGQAWRRGEYDRILLDPPRSGALEMMPHVAALGARRVVYVSCHPATLARDAGELVHTYGFRLLAAGVMDMFPHTAHVESIALFERG</sequence>
<dbReference type="InterPro" id="IPR010280">
    <property type="entry name" value="U5_MeTrfase_fam"/>
</dbReference>
<feature type="binding site" evidence="9 10">
    <location>
        <position position="325"/>
    </location>
    <ligand>
        <name>S-adenosyl-L-methionine</name>
        <dbReference type="ChEBI" id="CHEBI:59789"/>
    </ligand>
</feature>
<dbReference type="PANTHER" id="PTHR11061">
    <property type="entry name" value="RNA M5U METHYLTRANSFERASE"/>
    <property type="match status" value="1"/>
</dbReference>
<keyword evidence="1 9" id="KW-0004">4Fe-4S</keyword>
<dbReference type="GO" id="GO:0070041">
    <property type="term" value="F:rRNA (uridine-C5-)-methyltransferase activity"/>
    <property type="evidence" value="ECO:0007669"/>
    <property type="project" value="UniProtKB-UniRule"/>
</dbReference>
<evidence type="ECO:0000256" key="11">
    <source>
        <dbReference type="PROSITE-ProRule" id="PRU10015"/>
    </source>
</evidence>
<dbReference type="PROSITE" id="PS01230">
    <property type="entry name" value="TRMA_1"/>
    <property type="match status" value="1"/>
</dbReference>
<evidence type="ECO:0000256" key="5">
    <source>
        <dbReference type="ARBA" id="ARBA00022691"/>
    </source>
</evidence>
<comment type="similarity">
    <text evidence="9">Belongs to the class I-like SAM-binding methyltransferase superfamily. RNA M5U methyltransferase family. RlmD subfamily.</text>
</comment>
<gene>
    <name evidence="9" type="primary">rlmD</name>
    <name evidence="13" type="ORF">EV699_101109</name>
</gene>
<dbReference type="RefSeq" id="WP_132537995.1">
    <property type="nucleotide sequence ID" value="NZ_SLWY01000001.1"/>
</dbReference>
<dbReference type="AlphaFoldDB" id="A0A4V2SDI9"/>
<dbReference type="InterPro" id="IPR012340">
    <property type="entry name" value="NA-bd_OB-fold"/>
</dbReference>
<feature type="binding site" evidence="9">
    <location>
        <position position="167"/>
    </location>
    <ligand>
        <name>[4Fe-4S] cluster</name>
        <dbReference type="ChEBI" id="CHEBI:49883"/>
    </ligand>
</feature>
<evidence type="ECO:0000256" key="7">
    <source>
        <dbReference type="ARBA" id="ARBA00023004"/>
    </source>
</evidence>
<keyword evidence="8 9" id="KW-0411">Iron-sulfur</keyword>
<evidence type="ECO:0000256" key="2">
    <source>
        <dbReference type="ARBA" id="ARBA00022552"/>
    </source>
</evidence>
<dbReference type="GO" id="GO:0051539">
    <property type="term" value="F:4 iron, 4 sulfur cluster binding"/>
    <property type="evidence" value="ECO:0007669"/>
    <property type="project" value="UniProtKB-KW"/>
</dbReference>
<keyword evidence="14" id="KW-1185">Reference proteome</keyword>
<dbReference type="EMBL" id="SLWY01000001">
    <property type="protein sequence ID" value="TCO83725.1"/>
    <property type="molecule type" value="Genomic_DNA"/>
</dbReference>
<dbReference type="InterPro" id="IPR001566">
    <property type="entry name" value="23S_rRNA_MeTrfase_RlmD"/>
</dbReference>
<dbReference type="PROSITE" id="PS50926">
    <property type="entry name" value="TRAM"/>
    <property type="match status" value="1"/>
</dbReference>
<organism evidence="13 14">
    <name type="scientific">Plasticicumulans lactativorans</name>
    <dbReference type="NCBI Taxonomy" id="1133106"/>
    <lineage>
        <taxon>Bacteria</taxon>
        <taxon>Pseudomonadati</taxon>
        <taxon>Pseudomonadota</taxon>
        <taxon>Gammaproteobacteria</taxon>
        <taxon>Candidatus Competibacteraceae</taxon>
        <taxon>Plasticicumulans</taxon>
    </lineage>
</organism>
<dbReference type="PROSITE" id="PS01231">
    <property type="entry name" value="TRMA_2"/>
    <property type="match status" value="1"/>
</dbReference>
<dbReference type="Gene3D" id="2.40.50.1070">
    <property type="match status" value="1"/>
</dbReference>
<dbReference type="InterPro" id="IPR030391">
    <property type="entry name" value="MeTrfase_TrmA_CS"/>
</dbReference>
<keyword evidence="2 9" id="KW-0698">rRNA processing</keyword>
<feature type="binding site" evidence="9">
    <location>
        <position position="79"/>
    </location>
    <ligand>
        <name>[4Fe-4S] cluster</name>
        <dbReference type="ChEBI" id="CHEBI:49883"/>
    </ligand>
</feature>
<evidence type="ECO:0000256" key="1">
    <source>
        <dbReference type="ARBA" id="ARBA00022485"/>
    </source>
</evidence>
<keyword evidence="5 9" id="KW-0949">S-adenosyl-L-methionine</keyword>
<feature type="domain" description="TRAM" evidence="12">
    <location>
        <begin position="7"/>
        <end position="66"/>
    </location>
</feature>
<evidence type="ECO:0000256" key="6">
    <source>
        <dbReference type="ARBA" id="ARBA00022723"/>
    </source>
</evidence>
<accession>A0A4V2SDI9</accession>
<evidence type="ECO:0000256" key="4">
    <source>
        <dbReference type="ARBA" id="ARBA00022679"/>
    </source>
</evidence>
<dbReference type="GO" id="GO:0003723">
    <property type="term" value="F:RNA binding"/>
    <property type="evidence" value="ECO:0007669"/>
    <property type="project" value="InterPro"/>
</dbReference>
<dbReference type="Gene3D" id="3.40.50.150">
    <property type="entry name" value="Vaccinia Virus protein VP39"/>
    <property type="match status" value="1"/>
</dbReference>
<keyword evidence="3 9" id="KW-0489">Methyltransferase</keyword>
<proteinExistence type="inferred from homology"/>
<dbReference type="FunFam" id="2.40.50.140:FF:000097">
    <property type="entry name" value="23S rRNA (uracil(1939)-C(5))-methyltransferase RlmD"/>
    <property type="match status" value="1"/>
</dbReference>
<dbReference type="OrthoDB" id="9804590at2"/>
<dbReference type="EC" id="2.1.1.190" evidence="9"/>
<name>A0A4V2SDI9_9GAMM</name>
<keyword evidence="6 9" id="KW-0479">Metal-binding</keyword>
<dbReference type="PROSITE" id="PS51687">
    <property type="entry name" value="SAM_MT_RNA_M5U"/>
    <property type="match status" value="1"/>
</dbReference>
<dbReference type="NCBIfam" id="TIGR00479">
    <property type="entry name" value="rumA"/>
    <property type="match status" value="1"/>
</dbReference>
<protein>
    <recommendedName>
        <fullName evidence="9">23S rRNA (uracil(1939)-C(5))-methyltransferase RlmD</fullName>
        <ecNumber evidence="9">2.1.1.190</ecNumber>
    </recommendedName>
    <alternativeName>
        <fullName evidence="9">23S rRNA(m5U1939)-methyltransferase</fullName>
    </alternativeName>
</protein>
<keyword evidence="4 9" id="KW-0808">Transferase</keyword>
<evidence type="ECO:0000313" key="13">
    <source>
        <dbReference type="EMBL" id="TCO83725.1"/>
    </source>
</evidence>
<dbReference type="PANTHER" id="PTHR11061:SF49">
    <property type="entry name" value="23S RRNA (URACIL(1939)-C(5))-METHYLTRANSFERASE RLMD"/>
    <property type="match status" value="1"/>
</dbReference>
<dbReference type="InterPro" id="IPR002792">
    <property type="entry name" value="TRAM_dom"/>
</dbReference>
<feature type="binding site" evidence="9">
    <location>
        <position position="352"/>
    </location>
    <ligand>
        <name>S-adenosyl-L-methionine</name>
        <dbReference type="ChEBI" id="CHEBI:59789"/>
    </ligand>
</feature>
<comment type="caution">
    <text evidence="13">The sequence shown here is derived from an EMBL/GenBank/DDBJ whole genome shotgun (WGS) entry which is preliminary data.</text>
</comment>
<dbReference type="CDD" id="cd02440">
    <property type="entry name" value="AdoMet_MTases"/>
    <property type="match status" value="1"/>
</dbReference>
<evidence type="ECO:0000256" key="3">
    <source>
        <dbReference type="ARBA" id="ARBA00022603"/>
    </source>
</evidence>
<feature type="binding site" evidence="9 10">
    <location>
        <position position="304"/>
    </location>
    <ligand>
        <name>S-adenosyl-L-methionine</name>
        <dbReference type="ChEBI" id="CHEBI:59789"/>
    </ligand>
</feature>
<dbReference type="InterPro" id="IPR029063">
    <property type="entry name" value="SAM-dependent_MTases_sf"/>
</dbReference>
<evidence type="ECO:0000313" key="14">
    <source>
        <dbReference type="Proteomes" id="UP000295765"/>
    </source>
</evidence>
<dbReference type="GO" id="GO:0070475">
    <property type="term" value="P:rRNA base methylation"/>
    <property type="evidence" value="ECO:0007669"/>
    <property type="project" value="TreeGrafter"/>
</dbReference>
<dbReference type="NCBIfam" id="NF009639">
    <property type="entry name" value="PRK13168.1"/>
    <property type="match status" value="1"/>
</dbReference>
<evidence type="ECO:0000256" key="9">
    <source>
        <dbReference type="HAMAP-Rule" id="MF_01010"/>
    </source>
</evidence>
<evidence type="ECO:0000256" key="8">
    <source>
        <dbReference type="ARBA" id="ARBA00023014"/>
    </source>
</evidence>
<feature type="binding site" evidence="9 10">
    <location>
        <position position="275"/>
    </location>
    <ligand>
        <name>S-adenosyl-L-methionine</name>
        <dbReference type="ChEBI" id="CHEBI:59789"/>
    </ligand>
</feature>
<feature type="binding site" evidence="9">
    <location>
        <position position="88"/>
    </location>
    <ligand>
        <name>[4Fe-4S] cluster</name>
        <dbReference type="ChEBI" id="CHEBI:49883"/>
    </ligand>
</feature>
<dbReference type="SUPFAM" id="SSF53335">
    <property type="entry name" value="S-adenosyl-L-methionine-dependent methyltransferases"/>
    <property type="match status" value="1"/>
</dbReference>